<gene>
    <name evidence="2" type="ORF">LAZ67_2003677</name>
</gene>
<evidence type="ECO:0000259" key="1">
    <source>
        <dbReference type="PROSITE" id="PS50994"/>
    </source>
</evidence>
<dbReference type="InterPro" id="IPR036397">
    <property type="entry name" value="RNaseH_sf"/>
</dbReference>
<sequence length="396" mass="45559">MEAARAFLEMHQRDGDQVFSRIVIGDESWVHLSTPETKQQSMVWKKPEESAPKKAKVTISAGKVMAMENFKWEIFTHPPYSPELAPSDFHLYPALKWHLRGKHFANDEVQAEANLWLRRQDTAWYNSDNGRQFVFGEFEQFTKMNGIRHIKTSPYNPSTNGLAERYVREFKNLLRNNNGKDDLETNLQRFLFAHRAFPQTVIKEFPGGTANEEKFKIKILEFNTKMGNPREVFHEAKMDQKSGEAISKYIIRLKEQAQRCNFGDVLQESLRDRFVAGIIDTPTQKKLLQEEGLTFEGALDIALSAESADNDLHNLKRSEDAHLSPQHLHAINNPCKHCATFTFFHALCVNISGCVNKLPYFGFFLKTSAVYNPLFDKGNVKPIRVSLQNLSFNIFQ</sequence>
<dbReference type="InterPro" id="IPR050951">
    <property type="entry name" value="Retrovirus_Pol_polyprotein"/>
</dbReference>
<accession>A0ABY6K3W5</accession>
<feature type="domain" description="Integrase catalytic" evidence="1">
    <location>
        <begin position="125"/>
        <end position="237"/>
    </location>
</feature>
<dbReference type="InterPro" id="IPR012337">
    <property type="entry name" value="RNaseH-like_sf"/>
</dbReference>
<proteinExistence type="predicted"/>
<dbReference type="SUPFAM" id="SSF53098">
    <property type="entry name" value="Ribonuclease H-like"/>
    <property type="match status" value="1"/>
</dbReference>
<dbReference type="Gene3D" id="3.30.420.10">
    <property type="entry name" value="Ribonuclease H-like superfamily/Ribonuclease H"/>
    <property type="match status" value="2"/>
</dbReference>
<evidence type="ECO:0000313" key="3">
    <source>
        <dbReference type="Proteomes" id="UP001235939"/>
    </source>
</evidence>
<dbReference type="InterPro" id="IPR001584">
    <property type="entry name" value="Integrase_cat-core"/>
</dbReference>
<dbReference type="EMBL" id="CP092864">
    <property type="protein sequence ID" value="UYV63292.1"/>
    <property type="molecule type" value="Genomic_DNA"/>
</dbReference>
<evidence type="ECO:0000313" key="2">
    <source>
        <dbReference type="EMBL" id="UYV63292.1"/>
    </source>
</evidence>
<dbReference type="Proteomes" id="UP001235939">
    <property type="component" value="Chromosome 02"/>
</dbReference>
<reference evidence="2 3" key="1">
    <citation type="submission" date="2022-01" db="EMBL/GenBank/DDBJ databases">
        <title>A chromosomal length assembly of Cordylochernes scorpioides.</title>
        <authorList>
            <person name="Zeh D."/>
            <person name="Zeh J."/>
        </authorList>
    </citation>
    <scope>NUCLEOTIDE SEQUENCE [LARGE SCALE GENOMIC DNA]</scope>
    <source>
        <strain evidence="2">IN4F17</strain>
        <tissue evidence="2">Whole Body</tissue>
    </source>
</reference>
<name>A0ABY6K3W5_9ARAC</name>
<organism evidence="2 3">
    <name type="scientific">Cordylochernes scorpioides</name>
    <dbReference type="NCBI Taxonomy" id="51811"/>
    <lineage>
        <taxon>Eukaryota</taxon>
        <taxon>Metazoa</taxon>
        <taxon>Ecdysozoa</taxon>
        <taxon>Arthropoda</taxon>
        <taxon>Chelicerata</taxon>
        <taxon>Arachnida</taxon>
        <taxon>Pseudoscorpiones</taxon>
        <taxon>Cheliferoidea</taxon>
        <taxon>Chernetidae</taxon>
        <taxon>Cordylochernes</taxon>
    </lineage>
</organism>
<dbReference type="PANTHER" id="PTHR37984">
    <property type="entry name" value="PROTEIN CBG26694"/>
    <property type="match status" value="1"/>
</dbReference>
<protein>
    <submittedName>
        <fullName evidence="2">K02A2.6-like</fullName>
    </submittedName>
</protein>
<dbReference type="PANTHER" id="PTHR37984:SF13">
    <property type="entry name" value="RIBONUCLEASE H"/>
    <property type="match status" value="1"/>
</dbReference>
<dbReference type="PROSITE" id="PS50994">
    <property type="entry name" value="INTEGRASE"/>
    <property type="match status" value="1"/>
</dbReference>
<keyword evidence="3" id="KW-1185">Reference proteome</keyword>